<name>A0A6L6QLG9_9BURK</name>
<dbReference type="RefSeq" id="WP_155456164.1">
    <property type="nucleotide sequence ID" value="NZ_WNKX01000020.1"/>
</dbReference>
<dbReference type="OrthoDB" id="3398487at2"/>
<dbReference type="InterPro" id="IPR005814">
    <property type="entry name" value="Aminotrans_3"/>
</dbReference>
<dbReference type="InterPro" id="IPR015424">
    <property type="entry name" value="PyrdxlP-dep_Trfase"/>
</dbReference>
<dbReference type="GO" id="GO:0004015">
    <property type="term" value="F:adenosylmethionine-8-amino-7-oxononanoate transaminase activity"/>
    <property type="evidence" value="ECO:0007669"/>
    <property type="project" value="TreeGrafter"/>
</dbReference>
<evidence type="ECO:0000313" key="6">
    <source>
        <dbReference type="EMBL" id="MTW13242.1"/>
    </source>
</evidence>
<dbReference type="FunFam" id="3.40.640.10:FF:000014">
    <property type="entry name" value="Adenosylmethionine-8-amino-7-oxononanoate aminotransferase, probable"/>
    <property type="match status" value="1"/>
</dbReference>
<evidence type="ECO:0000313" key="7">
    <source>
        <dbReference type="Proteomes" id="UP000472320"/>
    </source>
</evidence>
<dbReference type="InterPro" id="IPR015422">
    <property type="entry name" value="PyrdxlP-dep_Trfase_small"/>
</dbReference>
<dbReference type="InterPro" id="IPR015421">
    <property type="entry name" value="PyrdxlP-dep_Trfase_major"/>
</dbReference>
<dbReference type="PIRSF" id="PIRSF000521">
    <property type="entry name" value="Transaminase_4ab_Lys_Orn"/>
    <property type="match status" value="1"/>
</dbReference>
<dbReference type="Gene3D" id="3.90.1150.10">
    <property type="entry name" value="Aspartate Aminotransferase, domain 1"/>
    <property type="match status" value="1"/>
</dbReference>
<accession>A0A6L6QLG9</accession>
<dbReference type="PANTHER" id="PTHR42684:SF1">
    <property type="entry name" value="BETA-ALANINE--PYRUVATE AMINOTRANSFERASE"/>
    <property type="match status" value="1"/>
</dbReference>
<keyword evidence="2 6" id="KW-0032">Aminotransferase</keyword>
<dbReference type="SUPFAM" id="SSF53383">
    <property type="entry name" value="PLP-dependent transferases"/>
    <property type="match status" value="1"/>
</dbReference>
<evidence type="ECO:0000256" key="3">
    <source>
        <dbReference type="ARBA" id="ARBA00022679"/>
    </source>
</evidence>
<evidence type="ECO:0000256" key="5">
    <source>
        <dbReference type="RuleBase" id="RU003560"/>
    </source>
</evidence>
<comment type="caution">
    <text evidence="6">The sequence shown here is derived from an EMBL/GenBank/DDBJ whole genome shotgun (WGS) entry which is preliminary data.</text>
</comment>
<dbReference type="EMBL" id="WNKX01000020">
    <property type="protein sequence ID" value="MTW13242.1"/>
    <property type="molecule type" value="Genomic_DNA"/>
</dbReference>
<dbReference type="Pfam" id="PF00202">
    <property type="entry name" value="Aminotran_3"/>
    <property type="match status" value="1"/>
</dbReference>
<dbReference type="Proteomes" id="UP000472320">
    <property type="component" value="Unassembled WGS sequence"/>
</dbReference>
<dbReference type="Gene3D" id="3.40.640.10">
    <property type="entry name" value="Type I PLP-dependent aspartate aminotransferase-like (Major domain)"/>
    <property type="match status" value="1"/>
</dbReference>
<keyword evidence="3 6" id="KW-0808">Transferase</keyword>
<evidence type="ECO:0000256" key="2">
    <source>
        <dbReference type="ARBA" id="ARBA00022576"/>
    </source>
</evidence>
<dbReference type="GO" id="GO:0030170">
    <property type="term" value="F:pyridoxal phosphate binding"/>
    <property type="evidence" value="ECO:0007669"/>
    <property type="project" value="InterPro"/>
</dbReference>
<dbReference type="GO" id="GO:0009102">
    <property type="term" value="P:biotin biosynthetic process"/>
    <property type="evidence" value="ECO:0007669"/>
    <property type="project" value="TreeGrafter"/>
</dbReference>
<proteinExistence type="inferred from homology"/>
<sequence length="438" mass="47674">MNEARPQSLASFWMPFTNNRDFKASPRLLVSAEGVYYKDVDGNQILDGTAGLWCVPCGHRQPRIVAAVSEMVGQLDFAPTFQMGHPAAFDLAEKLMEYTNHRFGHVFYTNSGSEAVDTALKIALAYHKARGEASRTRLIGRERAYHGVGFGGISVGGIAGNRKPYGTLLPGVDHLPHTHNLEKNAYSRGEPEYGAHLADELERIVALHDASTIAAVIVEPVAGSTGVLVPPKGYLKRLRELCTKHGILLIFDEVITGFGRLTTPFATDYFDVEPDMMTTAKGLTNGTIPMGAVFSKKFIHDAFMDGPAGIELFHGYTYTGHPVACAASLATLEVFKEQKLLDHAKEIQPYWEDAVHSLQGLPHVIDIRTIGLVAGIELAPRPGAPGARAYAAFKKAFADGLLIRTTGDIIALSPPLTFEKKHIDELFGKLGKVLKDLD</sequence>
<dbReference type="AlphaFoldDB" id="A0A6L6QLG9"/>
<keyword evidence="4 5" id="KW-0663">Pyridoxal phosphate</keyword>
<dbReference type="CDD" id="cd00610">
    <property type="entry name" value="OAT_like"/>
    <property type="match status" value="1"/>
</dbReference>
<keyword evidence="7" id="KW-1185">Reference proteome</keyword>
<protein>
    <submittedName>
        <fullName evidence="6">Aminotransferase class III-fold pyridoxal phosphate-dependent enzyme</fullName>
    </submittedName>
</protein>
<gene>
    <name evidence="6" type="ORF">GM658_21785</name>
</gene>
<evidence type="ECO:0000256" key="4">
    <source>
        <dbReference type="ARBA" id="ARBA00022898"/>
    </source>
</evidence>
<evidence type="ECO:0000256" key="1">
    <source>
        <dbReference type="ARBA" id="ARBA00008954"/>
    </source>
</evidence>
<comment type="similarity">
    <text evidence="1 5">Belongs to the class-III pyridoxal-phosphate-dependent aminotransferase family.</text>
</comment>
<reference evidence="6 7" key="1">
    <citation type="submission" date="2019-11" db="EMBL/GenBank/DDBJ databases">
        <title>Type strains purchased from KCTC, JCM and DSMZ.</title>
        <authorList>
            <person name="Lu H."/>
        </authorList>
    </citation>
    <scope>NUCLEOTIDE SEQUENCE [LARGE SCALE GENOMIC DNA]</scope>
    <source>
        <strain evidence="6 7">JCM 31587</strain>
    </source>
</reference>
<organism evidence="6 7">
    <name type="scientific">Massilia eburnea</name>
    <dbReference type="NCBI Taxonomy" id="1776165"/>
    <lineage>
        <taxon>Bacteria</taxon>
        <taxon>Pseudomonadati</taxon>
        <taxon>Pseudomonadota</taxon>
        <taxon>Betaproteobacteria</taxon>
        <taxon>Burkholderiales</taxon>
        <taxon>Oxalobacteraceae</taxon>
        <taxon>Telluria group</taxon>
        <taxon>Massilia</taxon>
    </lineage>
</organism>
<dbReference type="PANTHER" id="PTHR42684">
    <property type="entry name" value="ADENOSYLMETHIONINE-8-AMINO-7-OXONONANOATE AMINOTRANSFERASE"/>
    <property type="match status" value="1"/>
</dbReference>